<accession>A0ABS0IIX1</accession>
<name>A0ABS0IIX1_9BACT</name>
<evidence type="ECO:0000313" key="2">
    <source>
        <dbReference type="Proteomes" id="UP000597617"/>
    </source>
</evidence>
<gene>
    <name evidence="1" type="ORF">I2I05_12905</name>
</gene>
<keyword evidence="2" id="KW-1185">Reference proteome</keyword>
<organism evidence="1 2">
    <name type="scientific">Hymenobacter jeongseonensis</name>
    <dbReference type="NCBI Taxonomy" id="2791027"/>
    <lineage>
        <taxon>Bacteria</taxon>
        <taxon>Pseudomonadati</taxon>
        <taxon>Bacteroidota</taxon>
        <taxon>Cytophagia</taxon>
        <taxon>Cytophagales</taxon>
        <taxon>Hymenobacteraceae</taxon>
        <taxon>Hymenobacter</taxon>
    </lineage>
</organism>
<protein>
    <submittedName>
        <fullName evidence="1">Uncharacterized protein</fullName>
    </submittedName>
</protein>
<dbReference type="EMBL" id="JADQDQ010000005">
    <property type="protein sequence ID" value="MBF9238297.1"/>
    <property type="molecule type" value="Genomic_DNA"/>
</dbReference>
<evidence type="ECO:0000313" key="1">
    <source>
        <dbReference type="EMBL" id="MBF9238297.1"/>
    </source>
</evidence>
<comment type="caution">
    <text evidence="1">The sequence shown here is derived from an EMBL/GenBank/DDBJ whole genome shotgun (WGS) entry which is preliminary data.</text>
</comment>
<proteinExistence type="predicted"/>
<reference evidence="1 2" key="1">
    <citation type="submission" date="2020-11" db="EMBL/GenBank/DDBJ databases">
        <authorList>
            <person name="Kim M.K."/>
        </authorList>
    </citation>
    <scope>NUCLEOTIDE SEQUENCE [LARGE SCALE GENOMIC DNA]</scope>
    <source>
        <strain evidence="1 2">BT683</strain>
    </source>
</reference>
<dbReference type="RefSeq" id="WP_196282665.1">
    <property type="nucleotide sequence ID" value="NZ_JADQDQ010000005.1"/>
</dbReference>
<dbReference type="Proteomes" id="UP000597617">
    <property type="component" value="Unassembled WGS sequence"/>
</dbReference>
<sequence>MKTSFIRPVAQSFANVKSTTHRALGAAKAGRPVLFGLLGLVALGMASSAHAESNQPVQVTQPDAQSLRVRINNATNKAATLRVIKLDNGSWILNEIHKEPAYGTLLKFNDLPVGRYAVVLHVGPNRYRYEVQVAAPTPGATTIAVRETMTRRVESGLATAAL</sequence>